<protein>
    <submittedName>
        <fullName evidence="5">Chaperone protein HtpG</fullName>
    </submittedName>
</protein>
<evidence type="ECO:0000256" key="1">
    <source>
        <dbReference type="ARBA" id="ARBA00008239"/>
    </source>
</evidence>
<dbReference type="RefSeq" id="WP_156684312.1">
    <property type="nucleotide sequence ID" value="NZ_CACRUA010000006.1"/>
</dbReference>
<comment type="similarity">
    <text evidence="1">Belongs to the heat shock protein 90 family.</text>
</comment>
<evidence type="ECO:0000313" key="5">
    <source>
        <dbReference type="EMBL" id="VYT74432.1"/>
    </source>
</evidence>
<dbReference type="SUPFAM" id="SSF55874">
    <property type="entry name" value="ATPase domain of HSP90 chaperone/DNA topoisomerase II/histidine kinase"/>
    <property type="match status" value="1"/>
</dbReference>
<dbReference type="AlphaFoldDB" id="A0A6N2ZBJ2"/>
<gene>
    <name evidence="5" type="primary">htpG_1</name>
    <name evidence="5" type="ORF">CSLFYP84_00470</name>
</gene>
<name>A0A6N2ZBJ2_CLOSY</name>
<evidence type="ECO:0000256" key="3">
    <source>
        <dbReference type="ARBA" id="ARBA00022840"/>
    </source>
</evidence>
<dbReference type="Gene3D" id="3.30.565.10">
    <property type="entry name" value="Histidine kinase-like ATPase, C-terminal domain"/>
    <property type="match status" value="1"/>
</dbReference>
<sequence>MNHIGYQTAKDNSTINNAEQINYNIFDAPLKFYCDKKVQERPELKPVFQVLQFMVNKDNLRQRFGGANYKYDELAGFVGDSAGSRDEFRPDFLDDGYKSVIFCIAAVIRHFRMRENDNDLDTDEEYLLAEIVNTGLKLKYSSEITTIKQYKQAKKRAEEIQKELAPYLNCATQYGNFFQFNNVYLEELTGAPFFTEDVKFSVSNEIIPNLIKPLYGDKPECGLREIIQNACDAMKELAALCGKKPGKPVEVYLLKETGGMKKLCVRDYGIGMTKDILLQKYFVIGESSKKDSPLNLVGQFGIGALAAFLLGDTVEVRTKPYGEKHLYHFFYSFSSNRESSINISIEEDSSFTHGTEVMVDLNGSLSKMGANQLINALKLDLWYRLPDVPIELYINGVRREIRCLRGSGHNWIKVKTPLEDTEVSYLYENYGGQIILNGLTVQENYDFMCRHIALKPYISIKSYGNSIQLNLERNRIVGGLPPVLSALQEHFIKLGLRELYESRNQFVDGQLNIRRYNCDNKYLCNIPLFFCKEGFGIYSRKTLEGIGRYKTVVMVYGYAGYPLINLNDLEENVLYLFKAELSKSEISDMIEGNIISYISKGILKAYFYDARDQYGGFKFLAMKALYKKLSGREYQGNKAAKFWPEHNKVKEEQFLHIFDEPGYIALDDTYREIFEGLKAISHPSVVRIESLTVWKYGSIRDDIDTGIIKMERQQSGGTKR</sequence>
<dbReference type="Pfam" id="PF13589">
    <property type="entry name" value="HATPase_c_3"/>
    <property type="match status" value="1"/>
</dbReference>
<proteinExistence type="inferred from homology"/>
<accession>A0A6N2ZBJ2</accession>
<dbReference type="GO" id="GO:0005524">
    <property type="term" value="F:ATP binding"/>
    <property type="evidence" value="ECO:0007669"/>
    <property type="project" value="UniProtKB-KW"/>
</dbReference>
<dbReference type="EMBL" id="CACRUA010000006">
    <property type="protein sequence ID" value="VYT74432.1"/>
    <property type="molecule type" value="Genomic_DNA"/>
</dbReference>
<evidence type="ECO:0000256" key="2">
    <source>
        <dbReference type="ARBA" id="ARBA00022741"/>
    </source>
</evidence>
<organism evidence="5">
    <name type="scientific">Clostridium symbiosum</name>
    <name type="common">Bacteroides symbiosus</name>
    <dbReference type="NCBI Taxonomy" id="1512"/>
    <lineage>
        <taxon>Bacteria</taxon>
        <taxon>Bacillati</taxon>
        <taxon>Bacillota</taxon>
        <taxon>Clostridia</taxon>
        <taxon>Lachnospirales</taxon>
        <taxon>Lachnospiraceae</taxon>
        <taxon>Otoolea</taxon>
    </lineage>
</organism>
<dbReference type="GO" id="GO:0051082">
    <property type="term" value="F:unfolded protein binding"/>
    <property type="evidence" value="ECO:0007669"/>
    <property type="project" value="InterPro"/>
</dbReference>
<reference evidence="5" key="1">
    <citation type="submission" date="2019-11" db="EMBL/GenBank/DDBJ databases">
        <authorList>
            <person name="Feng L."/>
        </authorList>
    </citation>
    <scope>NUCLEOTIDE SEQUENCE</scope>
    <source>
        <strain evidence="5">CsymbiosumLFYP84</strain>
    </source>
</reference>
<dbReference type="InterPro" id="IPR036890">
    <property type="entry name" value="HATPase_C_sf"/>
</dbReference>
<dbReference type="InterPro" id="IPR001404">
    <property type="entry name" value="Hsp90_fam"/>
</dbReference>
<dbReference type="PANTHER" id="PTHR11528">
    <property type="entry name" value="HEAT SHOCK PROTEIN 90 FAMILY MEMBER"/>
    <property type="match status" value="1"/>
</dbReference>
<dbReference type="GO" id="GO:0016887">
    <property type="term" value="F:ATP hydrolysis activity"/>
    <property type="evidence" value="ECO:0007669"/>
    <property type="project" value="InterPro"/>
</dbReference>
<keyword evidence="3" id="KW-0067">ATP-binding</keyword>
<keyword evidence="2" id="KW-0547">Nucleotide-binding</keyword>
<evidence type="ECO:0000256" key="4">
    <source>
        <dbReference type="ARBA" id="ARBA00023186"/>
    </source>
</evidence>
<dbReference type="GO" id="GO:0140662">
    <property type="term" value="F:ATP-dependent protein folding chaperone"/>
    <property type="evidence" value="ECO:0007669"/>
    <property type="project" value="InterPro"/>
</dbReference>
<keyword evidence="4" id="KW-0143">Chaperone</keyword>